<dbReference type="InterPro" id="IPR029026">
    <property type="entry name" value="tRNA_m1G_MTases_N"/>
</dbReference>
<dbReference type="AlphaFoldDB" id="A0A7M1LHR5"/>
<dbReference type="Pfam" id="PF01746">
    <property type="entry name" value="tRNA_m1G_MT"/>
    <property type="match status" value="1"/>
</dbReference>
<dbReference type="InterPro" id="IPR023148">
    <property type="entry name" value="tRNA_m1G_MeTrfase_C_sf"/>
</dbReference>
<evidence type="ECO:0000256" key="3">
    <source>
        <dbReference type="ARBA" id="ARBA00007630"/>
    </source>
</evidence>
<comment type="similarity">
    <text evidence="3 15 17">Belongs to the RNA methyltransferase TrmD family.</text>
</comment>
<evidence type="ECO:0000256" key="13">
    <source>
        <dbReference type="ARBA" id="ARBA00033392"/>
    </source>
</evidence>
<evidence type="ECO:0000313" key="20">
    <source>
        <dbReference type="Proteomes" id="UP000594749"/>
    </source>
</evidence>
<keyword evidence="7 15" id="KW-0963">Cytoplasm</keyword>
<evidence type="ECO:0000256" key="7">
    <source>
        <dbReference type="ARBA" id="ARBA00022490"/>
    </source>
</evidence>
<proteinExistence type="inferred from homology"/>
<dbReference type="HAMAP" id="MF_00605">
    <property type="entry name" value="TrmD"/>
    <property type="match status" value="1"/>
</dbReference>
<accession>A0A7M1LHR5</accession>
<dbReference type="EC" id="2.1.1.228" evidence="5 15"/>
<feature type="binding site" evidence="15 16">
    <location>
        <begin position="129"/>
        <end position="134"/>
    </location>
    <ligand>
        <name>S-adenosyl-L-methionine</name>
        <dbReference type="ChEBI" id="CHEBI:59789"/>
    </ligand>
</feature>
<evidence type="ECO:0000313" key="19">
    <source>
        <dbReference type="EMBL" id="QOQ87406.1"/>
    </source>
</evidence>
<dbReference type="GO" id="GO:0002939">
    <property type="term" value="P:tRNA N1-guanine methylation"/>
    <property type="evidence" value="ECO:0007669"/>
    <property type="project" value="TreeGrafter"/>
</dbReference>
<evidence type="ECO:0000256" key="6">
    <source>
        <dbReference type="ARBA" id="ARBA00014679"/>
    </source>
</evidence>
<dbReference type="PIRSF" id="PIRSF000386">
    <property type="entry name" value="tRNA_mtase"/>
    <property type="match status" value="1"/>
</dbReference>
<evidence type="ECO:0000256" key="12">
    <source>
        <dbReference type="ARBA" id="ARBA00029736"/>
    </source>
</evidence>
<dbReference type="NCBIfam" id="TIGR00088">
    <property type="entry name" value="trmD"/>
    <property type="match status" value="1"/>
</dbReference>
<reference evidence="19 20" key="1">
    <citation type="submission" date="2020-10" db="EMBL/GenBank/DDBJ databases">
        <title>Campylobacter and Helicobacter PacBio genomes.</title>
        <authorList>
            <person name="Lane C."/>
        </authorList>
    </citation>
    <scope>NUCLEOTIDE SEQUENCE [LARGE SCALE GENOMIC DNA]</scope>
    <source>
        <strain evidence="19 20">2016D-0077</strain>
    </source>
</reference>
<protein>
    <recommendedName>
        <fullName evidence="6 15">tRNA (guanine-N(1)-)-methyltransferase</fullName>
        <ecNumber evidence="5 15">2.1.1.228</ecNumber>
    </recommendedName>
    <alternativeName>
        <fullName evidence="12 15">M1G-methyltransferase</fullName>
    </alternativeName>
    <alternativeName>
        <fullName evidence="13 15">tRNA [GM37] methyltransferase</fullName>
    </alternativeName>
</protein>
<evidence type="ECO:0000259" key="18">
    <source>
        <dbReference type="Pfam" id="PF01746"/>
    </source>
</evidence>
<dbReference type="InterPro" id="IPR002649">
    <property type="entry name" value="tRNA_m1G_MeTrfase_TrmD"/>
</dbReference>
<dbReference type="NCBIfam" id="NF000648">
    <property type="entry name" value="PRK00026.1"/>
    <property type="match status" value="1"/>
</dbReference>
<dbReference type="InterPro" id="IPR029028">
    <property type="entry name" value="Alpha/beta_knot_MTases"/>
</dbReference>
<evidence type="ECO:0000256" key="4">
    <source>
        <dbReference type="ARBA" id="ARBA00011738"/>
    </source>
</evidence>
<dbReference type="SUPFAM" id="SSF75217">
    <property type="entry name" value="alpha/beta knot"/>
    <property type="match status" value="1"/>
</dbReference>
<dbReference type="PANTHER" id="PTHR46417">
    <property type="entry name" value="TRNA (GUANINE-N(1)-)-METHYLTRANSFERASE"/>
    <property type="match status" value="1"/>
</dbReference>
<dbReference type="RefSeq" id="WP_025802968.1">
    <property type="nucleotide sequence ID" value="NZ_CP053842.1"/>
</dbReference>
<feature type="binding site" evidence="15 16">
    <location>
        <position position="109"/>
    </location>
    <ligand>
        <name>S-adenosyl-L-methionine</name>
        <dbReference type="ChEBI" id="CHEBI:59789"/>
    </ligand>
</feature>
<organism evidence="19 20">
    <name type="scientific">Campylobacter corcagiensis</name>
    <dbReference type="NCBI Taxonomy" id="1448857"/>
    <lineage>
        <taxon>Bacteria</taxon>
        <taxon>Pseudomonadati</taxon>
        <taxon>Campylobacterota</taxon>
        <taxon>Epsilonproteobacteria</taxon>
        <taxon>Campylobacterales</taxon>
        <taxon>Campylobacteraceae</taxon>
        <taxon>Campylobacter</taxon>
    </lineage>
</organism>
<dbReference type="GO" id="GO:0005829">
    <property type="term" value="C:cytosol"/>
    <property type="evidence" value="ECO:0007669"/>
    <property type="project" value="TreeGrafter"/>
</dbReference>
<evidence type="ECO:0000256" key="10">
    <source>
        <dbReference type="ARBA" id="ARBA00022691"/>
    </source>
</evidence>
<dbReference type="PANTHER" id="PTHR46417:SF1">
    <property type="entry name" value="TRNA (GUANINE-N(1)-)-METHYLTRANSFERASE"/>
    <property type="match status" value="1"/>
</dbReference>
<dbReference type="InterPro" id="IPR016009">
    <property type="entry name" value="tRNA_MeTrfase_TRMD/TRM10"/>
</dbReference>
<comment type="catalytic activity">
    <reaction evidence="14 15 17">
        <text>guanosine(37) in tRNA + S-adenosyl-L-methionine = N(1)-methylguanosine(37) in tRNA + S-adenosyl-L-homocysteine + H(+)</text>
        <dbReference type="Rhea" id="RHEA:36899"/>
        <dbReference type="Rhea" id="RHEA-COMP:10145"/>
        <dbReference type="Rhea" id="RHEA-COMP:10147"/>
        <dbReference type="ChEBI" id="CHEBI:15378"/>
        <dbReference type="ChEBI" id="CHEBI:57856"/>
        <dbReference type="ChEBI" id="CHEBI:59789"/>
        <dbReference type="ChEBI" id="CHEBI:73542"/>
        <dbReference type="ChEBI" id="CHEBI:74269"/>
        <dbReference type="EC" id="2.1.1.228"/>
    </reaction>
</comment>
<dbReference type="Proteomes" id="UP000594749">
    <property type="component" value="Chromosome"/>
</dbReference>
<dbReference type="EMBL" id="CP063078">
    <property type="protein sequence ID" value="QOQ87406.1"/>
    <property type="molecule type" value="Genomic_DNA"/>
</dbReference>
<evidence type="ECO:0000256" key="14">
    <source>
        <dbReference type="ARBA" id="ARBA00047783"/>
    </source>
</evidence>
<keyword evidence="20" id="KW-1185">Reference proteome</keyword>
<keyword evidence="10 15" id="KW-0949">S-adenosyl-L-methionine</keyword>
<keyword evidence="11 15" id="KW-0819">tRNA processing</keyword>
<dbReference type="OrthoDB" id="9807416at2"/>
<dbReference type="GO" id="GO:0052906">
    <property type="term" value="F:tRNA (guanine(37)-N1)-methyltransferase activity"/>
    <property type="evidence" value="ECO:0007669"/>
    <property type="project" value="UniProtKB-UniRule"/>
</dbReference>
<evidence type="ECO:0000256" key="17">
    <source>
        <dbReference type="RuleBase" id="RU003464"/>
    </source>
</evidence>
<sequence length="228" mass="25943">MKFNFITLFPNLIKPYFSDSILKRAVETNLLELNFINPRDFTKDRHKKVDDYMIGGGAGLLIQVEPLELALRSISEKTRVIYLTPNGKLFKQNDAKRLAKFDSITLVCGRYEGIDERFIERNVNECFCIGDFILTGGELGALCVADAISRQVSGVLGNSDSLVDESFENGFLEAPNFTKPNVFENSCVVSEFLKGNHAKISALKFSMSKLRTNYYRPDLYYQRKSYEK</sequence>
<evidence type="ECO:0000256" key="15">
    <source>
        <dbReference type="HAMAP-Rule" id="MF_00605"/>
    </source>
</evidence>
<evidence type="ECO:0000256" key="11">
    <source>
        <dbReference type="ARBA" id="ARBA00022694"/>
    </source>
</evidence>
<keyword evidence="9 15" id="KW-0808">Transferase</keyword>
<evidence type="ECO:0000256" key="8">
    <source>
        <dbReference type="ARBA" id="ARBA00022603"/>
    </source>
</evidence>
<evidence type="ECO:0000256" key="2">
    <source>
        <dbReference type="ARBA" id="ARBA00004496"/>
    </source>
</evidence>
<comment type="subcellular location">
    <subcellularLocation>
        <location evidence="2 15 17">Cytoplasm</location>
    </subcellularLocation>
</comment>
<keyword evidence="8 15" id="KW-0489">Methyltransferase</keyword>
<evidence type="ECO:0000256" key="1">
    <source>
        <dbReference type="ARBA" id="ARBA00002634"/>
    </source>
</evidence>
<comment type="function">
    <text evidence="1 15 17">Specifically methylates guanosine-37 in various tRNAs.</text>
</comment>
<gene>
    <name evidence="15 19" type="primary">trmD</name>
    <name evidence="19" type="ORF">IMC76_00880</name>
</gene>
<evidence type="ECO:0000256" key="9">
    <source>
        <dbReference type="ARBA" id="ARBA00022679"/>
    </source>
</evidence>
<comment type="subunit">
    <text evidence="4 15 17">Homodimer.</text>
</comment>
<dbReference type="CDD" id="cd18080">
    <property type="entry name" value="TrmD-like"/>
    <property type="match status" value="1"/>
</dbReference>
<evidence type="ECO:0000256" key="16">
    <source>
        <dbReference type="PIRSR" id="PIRSR000386-1"/>
    </source>
</evidence>
<name>A0A7M1LHR5_9BACT</name>
<dbReference type="Gene3D" id="3.40.1280.10">
    <property type="match status" value="1"/>
</dbReference>
<feature type="domain" description="tRNA methyltransferase TRMD/TRM10-type" evidence="18">
    <location>
        <begin position="1"/>
        <end position="221"/>
    </location>
</feature>
<evidence type="ECO:0000256" key="5">
    <source>
        <dbReference type="ARBA" id="ARBA00012807"/>
    </source>
</evidence>
<dbReference type="Gene3D" id="1.10.1270.20">
    <property type="entry name" value="tRNA(m1g37)methyltransferase, domain 2"/>
    <property type="match status" value="1"/>
</dbReference>